<organism evidence="1 2">
    <name type="scientific">Rhodopirellula islandica</name>
    <dbReference type="NCBI Taxonomy" id="595434"/>
    <lineage>
        <taxon>Bacteria</taxon>
        <taxon>Pseudomonadati</taxon>
        <taxon>Planctomycetota</taxon>
        <taxon>Planctomycetia</taxon>
        <taxon>Pirellulales</taxon>
        <taxon>Pirellulaceae</taxon>
        <taxon>Rhodopirellula</taxon>
    </lineage>
</organism>
<gene>
    <name evidence="1" type="ORF">RISK_000875</name>
</gene>
<evidence type="ECO:0000313" key="1">
    <source>
        <dbReference type="EMBL" id="KLU07074.1"/>
    </source>
</evidence>
<proteinExistence type="predicted"/>
<evidence type="ECO:0000313" key="2">
    <source>
        <dbReference type="Proteomes" id="UP000036367"/>
    </source>
</evidence>
<dbReference type="AlphaFoldDB" id="A0A0J1ENI6"/>
<sequence>MGPLHKITQLDTPLILVLADRLVHFSVLNDGSILRRLSTRLSLAHIKYRYGENGDD</sequence>
<comment type="caution">
    <text evidence="1">The sequence shown here is derived from an EMBL/GenBank/DDBJ whole genome shotgun (WGS) entry which is preliminary data.</text>
</comment>
<dbReference type="STRING" id="595434.RISK_000875"/>
<accession>A0A0J1ENI6</accession>
<reference evidence="1" key="1">
    <citation type="submission" date="2015-05" db="EMBL/GenBank/DDBJ databases">
        <title>Permanent draft genome of Rhodopirellula islandicus K833.</title>
        <authorList>
            <person name="Kizina J."/>
            <person name="Richter M."/>
            <person name="Glockner F.O."/>
            <person name="Harder J."/>
        </authorList>
    </citation>
    <scope>NUCLEOTIDE SEQUENCE [LARGE SCALE GENOMIC DNA]</scope>
    <source>
        <strain evidence="1">K833</strain>
    </source>
</reference>
<name>A0A0J1ENI6_RHOIS</name>
<dbReference type="Proteomes" id="UP000036367">
    <property type="component" value="Unassembled WGS sequence"/>
</dbReference>
<protein>
    <submittedName>
        <fullName evidence="1">Uncharacterized protein</fullName>
    </submittedName>
</protein>
<dbReference type="PATRIC" id="fig|595434.4.peg.843"/>
<keyword evidence="2" id="KW-1185">Reference proteome</keyword>
<dbReference type="EMBL" id="LECT01000007">
    <property type="protein sequence ID" value="KLU07074.1"/>
    <property type="molecule type" value="Genomic_DNA"/>
</dbReference>